<dbReference type="KEGG" id="taqu:KDW03_10310"/>
<dbReference type="InterPro" id="IPR010162">
    <property type="entry name" value="PepT-like"/>
</dbReference>
<dbReference type="InterPro" id="IPR002933">
    <property type="entry name" value="Peptidase_M20"/>
</dbReference>
<dbReference type="AlphaFoldDB" id="A0AAX3BC66"/>
<dbReference type="InterPro" id="IPR036264">
    <property type="entry name" value="Bact_exopeptidase_dim_dom"/>
</dbReference>
<dbReference type="GO" id="GO:0016787">
    <property type="term" value="F:hydrolase activity"/>
    <property type="evidence" value="ECO:0007669"/>
    <property type="project" value="UniProtKB-KW"/>
</dbReference>
<accession>A0AAX3BC66</accession>
<keyword evidence="2" id="KW-0378">Hydrolase</keyword>
<dbReference type="PANTHER" id="PTHR42994">
    <property type="entry name" value="PEPTIDASE T"/>
    <property type="match status" value="1"/>
</dbReference>
<name>A0AAX3BC66_9SPIR</name>
<dbReference type="SUPFAM" id="SSF55031">
    <property type="entry name" value="Bacterial exopeptidase dimerisation domain"/>
    <property type="match status" value="1"/>
</dbReference>
<reference evidence="5" key="1">
    <citation type="submission" date="2021-04" db="EMBL/GenBank/DDBJ databases">
        <authorList>
            <person name="Postec A."/>
        </authorList>
    </citation>
    <scope>NUCLEOTIDE SEQUENCE</scope>
    <source>
        <strain evidence="5">F1F22</strain>
    </source>
</reference>
<dbReference type="InterPro" id="IPR011650">
    <property type="entry name" value="Peptidase_M20_dimer"/>
</dbReference>
<comment type="cofactor">
    <cofactor evidence="1">
        <name>Zn(2+)</name>
        <dbReference type="ChEBI" id="CHEBI:29105"/>
    </cofactor>
</comment>
<evidence type="ECO:0000313" key="6">
    <source>
        <dbReference type="Proteomes" id="UP001056539"/>
    </source>
</evidence>
<evidence type="ECO:0000259" key="4">
    <source>
        <dbReference type="Pfam" id="PF07687"/>
    </source>
</evidence>
<dbReference type="Pfam" id="PF07687">
    <property type="entry name" value="M20_dimer"/>
    <property type="match status" value="1"/>
</dbReference>
<protein>
    <submittedName>
        <fullName evidence="5">M20/M25/M40 family metallo-hydrolase</fullName>
    </submittedName>
</protein>
<proteinExistence type="predicted"/>
<dbReference type="NCBIfam" id="TIGR01883">
    <property type="entry name" value="PepT-like"/>
    <property type="match status" value="1"/>
</dbReference>
<evidence type="ECO:0000256" key="3">
    <source>
        <dbReference type="ARBA" id="ARBA00022833"/>
    </source>
</evidence>
<evidence type="ECO:0000256" key="1">
    <source>
        <dbReference type="ARBA" id="ARBA00001947"/>
    </source>
</evidence>
<dbReference type="Pfam" id="PF01546">
    <property type="entry name" value="Peptidase_M20"/>
    <property type="match status" value="1"/>
</dbReference>
<dbReference type="PANTHER" id="PTHR42994:SF2">
    <property type="entry name" value="PEPTIDASE"/>
    <property type="match status" value="1"/>
</dbReference>
<keyword evidence="6" id="KW-1185">Reference proteome</keyword>
<dbReference type="RefSeq" id="WP_271434994.1">
    <property type="nucleotide sequence ID" value="NZ_CP073355.1"/>
</dbReference>
<dbReference type="EMBL" id="CP073355">
    <property type="protein sequence ID" value="URA09862.1"/>
    <property type="molecule type" value="Genomic_DNA"/>
</dbReference>
<dbReference type="SUPFAM" id="SSF53187">
    <property type="entry name" value="Zn-dependent exopeptidases"/>
    <property type="match status" value="1"/>
</dbReference>
<dbReference type="Gene3D" id="3.30.70.360">
    <property type="match status" value="1"/>
</dbReference>
<reference evidence="5" key="2">
    <citation type="submission" date="2022-06" db="EMBL/GenBank/DDBJ databases">
        <title>Thermospira aquatica gen. nov., sp. nov.</title>
        <authorList>
            <person name="Ben Ali Gam Z."/>
            <person name="Labat M."/>
        </authorList>
    </citation>
    <scope>NUCLEOTIDE SEQUENCE</scope>
    <source>
        <strain evidence="5">F1F22</strain>
    </source>
</reference>
<organism evidence="5 6">
    <name type="scientific">Thermospira aquatica</name>
    <dbReference type="NCBI Taxonomy" id="2828656"/>
    <lineage>
        <taxon>Bacteria</taxon>
        <taxon>Pseudomonadati</taxon>
        <taxon>Spirochaetota</taxon>
        <taxon>Spirochaetia</taxon>
        <taxon>Brevinematales</taxon>
        <taxon>Thermospiraceae</taxon>
        <taxon>Thermospira</taxon>
    </lineage>
</organism>
<feature type="domain" description="Peptidase M20 dimerisation" evidence="4">
    <location>
        <begin position="181"/>
        <end position="270"/>
    </location>
</feature>
<gene>
    <name evidence="5" type="ORF">KDW03_10310</name>
</gene>
<dbReference type="Proteomes" id="UP001056539">
    <property type="component" value="Chromosome"/>
</dbReference>
<dbReference type="Gene3D" id="3.40.630.10">
    <property type="entry name" value="Zn peptidases"/>
    <property type="match status" value="1"/>
</dbReference>
<evidence type="ECO:0000313" key="5">
    <source>
        <dbReference type="EMBL" id="URA09862.1"/>
    </source>
</evidence>
<sequence length="370" mass="41022">MNDIRRRVVDEFVRQVKIESPSFKEEKMFDYLENRLKSLGITVERLPYTTEEGNTSENLVARLHANVPGKKKLFFDAHVDTVEPGIGITPVVEEEVIRSSGQTILGSDDKAASAAMVIALEELIHREHGDITFIFTSAEEVGLVGVRYLDFSHIEADYGFVLDSHGPVGGIIVAAPTQYQYEIFITGKASHAGIAPEAGKNAIVAAGDLLTRLPQGRINRYTVANVGVIDGGKATNIVADLCHIQGEFRSHRESDCQKLQKHIEKLVRRKSFVRKTEDVNVCFKRVYIGFRYDASSPVIQLASRAMHTLGITPRLEWTGGGSNTNIYNQNGIPAVNLSVGMEEVHSLKEYIRIDDLENLTKLLLTLSDLC</sequence>
<evidence type="ECO:0000256" key="2">
    <source>
        <dbReference type="ARBA" id="ARBA00022801"/>
    </source>
</evidence>
<keyword evidence="3" id="KW-0862">Zinc</keyword>